<name>A0A2K8T3V1_9NOSO</name>
<proteinExistence type="predicted"/>
<evidence type="ECO:0000256" key="1">
    <source>
        <dbReference type="SAM" id="Phobius"/>
    </source>
</evidence>
<keyword evidence="1" id="KW-0472">Membrane</keyword>
<dbReference type="EMBL" id="CP024785">
    <property type="protein sequence ID" value="AUB42374.1"/>
    <property type="molecule type" value="Genomic_DNA"/>
</dbReference>
<gene>
    <name evidence="2" type="ORF">COO91_08499</name>
</gene>
<protein>
    <submittedName>
        <fullName evidence="2">Tetratricopeptide</fullName>
    </submittedName>
</protein>
<feature type="transmembrane region" description="Helical" evidence="1">
    <location>
        <begin position="12"/>
        <end position="34"/>
    </location>
</feature>
<keyword evidence="1" id="KW-0812">Transmembrane</keyword>
<dbReference type="Proteomes" id="UP000232003">
    <property type="component" value="Chromosome"/>
</dbReference>
<organism evidence="2 3">
    <name type="scientific">Nostoc flagelliforme CCNUN1</name>
    <dbReference type="NCBI Taxonomy" id="2038116"/>
    <lineage>
        <taxon>Bacteria</taxon>
        <taxon>Bacillati</taxon>
        <taxon>Cyanobacteriota</taxon>
        <taxon>Cyanophyceae</taxon>
        <taxon>Nostocales</taxon>
        <taxon>Nostocaceae</taxon>
        <taxon>Nostoc</taxon>
    </lineage>
</organism>
<evidence type="ECO:0000313" key="3">
    <source>
        <dbReference type="Proteomes" id="UP000232003"/>
    </source>
</evidence>
<keyword evidence="1" id="KW-1133">Transmembrane helix</keyword>
<reference evidence="2 3" key="1">
    <citation type="submission" date="2017-11" db="EMBL/GenBank/DDBJ databases">
        <title>Complete genome of a free-living desiccation-tolerant cyanobacterium and its photosynthetic adaptation to extreme terrestrial habitat.</title>
        <authorList>
            <person name="Shang J."/>
        </authorList>
    </citation>
    <scope>NUCLEOTIDE SEQUENCE [LARGE SCALE GENOMIC DNA]</scope>
    <source>
        <strain evidence="2 3">CCNUN1</strain>
    </source>
</reference>
<sequence length="346" mass="38635">MADRGTDKVGKIIYIFRISMIVSIILFLGLSSAWGRRLKSIGSRECKANGRVVNGGDRFLAAGSQLCPGDRINPVNGRTVSALCYLNGKLLDFKQSKIFDASDECSLPQKKAKLCTGLNPSGCNNTKSPHEDQDIPTLISPYGSSMLSSRPKISWYAVSNAISYTVIVSSYEFYWEKTVDKTVTTLPYPKEQKELKLGNTYNFTVIANKDKSLASSEPLVIIVLPEKEQNEIKRRVQHINELNLPPDEAAIFDLHAIYMSRNLLNEAIEALEARVAAGSQNPTLYRVLADRYLEAWLPNEALRNYNVANELAKRSRNLDELAKVQQGLNLVESYNHPPTRINPAQK</sequence>
<dbReference type="AlphaFoldDB" id="A0A2K8T3V1"/>
<keyword evidence="3" id="KW-1185">Reference proteome</keyword>
<accession>A0A2K8T3V1</accession>
<dbReference type="KEGG" id="nfl:COO91_08499"/>
<evidence type="ECO:0000313" key="2">
    <source>
        <dbReference type="EMBL" id="AUB42374.1"/>
    </source>
</evidence>